<evidence type="ECO:0000256" key="6">
    <source>
        <dbReference type="ARBA" id="ARBA00022753"/>
    </source>
</evidence>
<dbReference type="GO" id="GO:0008270">
    <property type="term" value="F:zinc ion binding"/>
    <property type="evidence" value="ECO:0007669"/>
    <property type="project" value="TreeGrafter"/>
</dbReference>
<keyword evidence="5" id="KW-0479">Metal-binding</keyword>
<feature type="domain" description="LITAF" evidence="13">
    <location>
        <begin position="113"/>
        <end position="197"/>
    </location>
</feature>
<dbReference type="GO" id="GO:0098560">
    <property type="term" value="C:cytoplasmic side of late endosome membrane"/>
    <property type="evidence" value="ECO:0007669"/>
    <property type="project" value="Ensembl"/>
</dbReference>
<dbReference type="GO" id="GO:0098574">
    <property type="term" value="C:cytoplasmic side of lysosomal membrane"/>
    <property type="evidence" value="ECO:0007669"/>
    <property type="project" value="Ensembl"/>
</dbReference>
<protein>
    <recommendedName>
        <fullName evidence="10">Cell death-inducing p53-target protein 1</fullName>
    </recommendedName>
    <alternativeName>
        <fullName evidence="11">LITAF-like protein</fullName>
    </alternativeName>
</protein>
<evidence type="ECO:0000259" key="13">
    <source>
        <dbReference type="PROSITE" id="PS51837"/>
    </source>
</evidence>
<evidence type="ECO:0000256" key="8">
    <source>
        <dbReference type="ARBA" id="ARBA00023136"/>
    </source>
</evidence>
<dbReference type="GeneTree" id="ENSGT00940000157696"/>
<feature type="compositionally biased region" description="Pro residues" evidence="12">
    <location>
        <begin position="41"/>
        <end position="59"/>
    </location>
</feature>
<reference evidence="14" key="1">
    <citation type="submission" date="2025-08" db="UniProtKB">
        <authorList>
            <consortium name="Ensembl"/>
        </authorList>
    </citation>
    <scope>IDENTIFICATION</scope>
</reference>
<dbReference type="AlphaFoldDB" id="A0A8C5S4I8"/>
<dbReference type="Pfam" id="PF10601">
    <property type="entry name" value="zf-LITAF-like"/>
    <property type="match status" value="1"/>
</dbReference>
<keyword evidence="8" id="KW-0472">Membrane</keyword>
<evidence type="ECO:0000256" key="2">
    <source>
        <dbReference type="ARBA" id="ARBA00004630"/>
    </source>
</evidence>
<dbReference type="GO" id="GO:0042771">
    <property type="term" value="P:intrinsic apoptotic signaling pathway in response to DNA damage by p53 class mediator"/>
    <property type="evidence" value="ECO:0007669"/>
    <property type="project" value="Ensembl"/>
</dbReference>
<dbReference type="PROSITE" id="PS51837">
    <property type="entry name" value="LITAF"/>
    <property type="match status" value="1"/>
</dbReference>
<evidence type="ECO:0000256" key="11">
    <source>
        <dbReference type="ARBA" id="ARBA00041883"/>
    </source>
</evidence>
<keyword evidence="9" id="KW-0458">Lysosome</keyword>
<feature type="compositionally biased region" description="Pro residues" evidence="12">
    <location>
        <begin position="1"/>
        <end position="13"/>
    </location>
</feature>
<gene>
    <name evidence="14" type="primary">CDIP1</name>
</gene>
<evidence type="ECO:0000256" key="1">
    <source>
        <dbReference type="ARBA" id="ARBA00004492"/>
    </source>
</evidence>
<keyword evidence="4" id="KW-0053">Apoptosis</keyword>
<name>A0A8C5S4I8_LATLA</name>
<keyword evidence="15" id="KW-1185">Reference proteome</keyword>
<dbReference type="PANTHER" id="PTHR23292:SF7">
    <property type="entry name" value="CELL DEATH-INDUCING P53-TARGET PROTEIN 1"/>
    <property type="match status" value="1"/>
</dbReference>
<reference evidence="14" key="2">
    <citation type="submission" date="2025-09" db="UniProtKB">
        <authorList>
            <consortium name="Ensembl"/>
        </authorList>
    </citation>
    <scope>IDENTIFICATION</scope>
</reference>
<evidence type="ECO:0000256" key="7">
    <source>
        <dbReference type="ARBA" id="ARBA00022833"/>
    </source>
</evidence>
<proteinExistence type="inferred from homology"/>
<dbReference type="GO" id="GO:0005634">
    <property type="term" value="C:nucleus"/>
    <property type="evidence" value="ECO:0007669"/>
    <property type="project" value="Ensembl"/>
</dbReference>
<keyword evidence="7" id="KW-0862">Zinc</keyword>
<accession>A0A8C5S4I8</accession>
<comment type="similarity">
    <text evidence="3">Belongs to the CDIP1/LITAF family.</text>
</comment>
<dbReference type="PANTHER" id="PTHR23292">
    <property type="entry name" value="LIPOPOLYSACCHARIDE-INDUCED TUMOR NECROSIS FACTOR-ALPHA FACTOR"/>
    <property type="match status" value="1"/>
</dbReference>
<evidence type="ECO:0000256" key="9">
    <source>
        <dbReference type="ARBA" id="ARBA00023228"/>
    </source>
</evidence>
<evidence type="ECO:0000256" key="5">
    <source>
        <dbReference type="ARBA" id="ARBA00022723"/>
    </source>
</evidence>
<keyword evidence="6" id="KW-0967">Endosome</keyword>
<evidence type="ECO:0000313" key="14">
    <source>
        <dbReference type="Ensembl" id="ENSLLTP00000012600.1"/>
    </source>
</evidence>
<evidence type="ECO:0000313" key="15">
    <source>
        <dbReference type="Proteomes" id="UP000694406"/>
    </source>
</evidence>
<organism evidence="14 15">
    <name type="scientific">Laticauda laticaudata</name>
    <name type="common">Blue-ringed sea krait</name>
    <name type="synonym">Blue-lipped sea krait</name>
    <dbReference type="NCBI Taxonomy" id="8630"/>
    <lineage>
        <taxon>Eukaryota</taxon>
        <taxon>Metazoa</taxon>
        <taxon>Chordata</taxon>
        <taxon>Craniata</taxon>
        <taxon>Vertebrata</taxon>
        <taxon>Euteleostomi</taxon>
        <taxon>Lepidosauria</taxon>
        <taxon>Squamata</taxon>
        <taxon>Bifurcata</taxon>
        <taxon>Unidentata</taxon>
        <taxon>Episquamata</taxon>
        <taxon>Toxicofera</taxon>
        <taxon>Serpentes</taxon>
        <taxon>Colubroidea</taxon>
        <taxon>Elapidae</taxon>
        <taxon>Laticaudinae</taxon>
        <taxon>Laticauda</taxon>
    </lineage>
</organism>
<evidence type="ECO:0000256" key="10">
    <source>
        <dbReference type="ARBA" id="ARBA00040553"/>
    </source>
</evidence>
<dbReference type="InterPro" id="IPR006629">
    <property type="entry name" value="LITAF"/>
</dbReference>
<dbReference type="Proteomes" id="UP000694406">
    <property type="component" value="Unplaced"/>
</dbReference>
<feature type="region of interest" description="Disordered" evidence="12">
    <location>
        <begin position="1"/>
        <end position="59"/>
    </location>
</feature>
<dbReference type="Ensembl" id="ENSLLTT00000013089.1">
    <property type="protein sequence ID" value="ENSLLTP00000012600.1"/>
    <property type="gene ID" value="ENSLLTG00000009642.1"/>
</dbReference>
<sequence length="266" mass="28541">MSSDPPPPYPGGPSAPLLEEKDGFPFPTGRSPPAMVQPPSDVGPPPYEAMPPPQPGFIPPPVAAESSMPYFPPGGYYVPLGPHASTSYHHPPADPYAPAGGQTATVLVPLGTATTVTVLQNEIFQAAPVPTVCPHCQQAITTKITHEIGLMNFLLGLFCCFIGCNMGCCFIPCLIDEFKDVTHTCPNCKAYIYTYKRRQGAAFAWLGPPSMGGRGLHPQWRLGTNQQGGGKEQNLYQPIPLSPGTDAYNRPLPCSFLTRSRCPEHI</sequence>
<dbReference type="InterPro" id="IPR037519">
    <property type="entry name" value="LITAF_fam"/>
</dbReference>
<evidence type="ECO:0000256" key="12">
    <source>
        <dbReference type="SAM" id="MobiDB-lite"/>
    </source>
</evidence>
<comment type="subcellular location">
    <subcellularLocation>
        <location evidence="1">Late endosome membrane</location>
        <topology evidence="1">Peripheral membrane protein</topology>
        <orientation evidence="1">Cytoplasmic side</orientation>
    </subcellularLocation>
    <subcellularLocation>
        <location evidence="2">Lysosome membrane</location>
        <topology evidence="2">Peripheral membrane protein</topology>
        <orientation evidence="2">Cytoplasmic side</orientation>
    </subcellularLocation>
</comment>
<evidence type="ECO:0000256" key="3">
    <source>
        <dbReference type="ARBA" id="ARBA00005975"/>
    </source>
</evidence>
<evidence type="ECO:0000256" key="4">
    <source>
        <dbReference type="ARBA" id="ARBA00022703"/>
    </source>
</evidence>
<dbReference type="SMART" id="SM00714">
    <property type="entry name" value="LITAF"/>
    <property type="match status" value="1"/>
</dbReference>